<evidence type="ECO:0000256" key="3">
    <source>
        <dbReference type="ARBA" id="ARBA00023038"/>
    </source>
</evidence>
<keyword evidence="3 4" id="KW-0440">LIM domain</keyword>
<protein>
    <submittedName>
        <fullName evidence="6">Pollen-specific protein SF3</fullName>
    </submittedName>
</protein>
<feature type="domain" description="LIM zinc-binding" evidence="5">
    <location>
        <begin position="102"/>
        <end position="162"/>
    </location>
</feature>
<sequence length="198" mass="22510">MAFTGTLDKCNACGKTVYFVELLTADEKTYHKYCFKCSHCKGPLVMSNYSSMDGTLYCKTHFEQLFKESGNFSKNFHTSKEKQLQTRTTPSKHSNLFTGTQEKCTACRKTVYPLEKITMEEEPYHKSCFKCAHGGCPLTHSSYSSLNGILYCKHHFAQLFMEKGTYSHVLEAAKIRSTVVQVAEPEESENKTDDEAEE</sequence>
<dbReference type="EMBL" id="JAUIZM010000007">
    <property type="protein sequence ID" value="KAK1376227.1"/>
    <property type="molecule type" value="Genomic_DNA"/>
</dbReference>
<dbReference type="GO" id="GO:0046872">
    <property type="term" value="F:metal ion binding"/>
    <property type="evidence" value="ECO:0007669"/>
    <property type="project" value="UniProtKB-KW"/>
</dbReference>
<keyword evidence="7" id="KW-1185">Reference proteome</keyword>
<dbReference type="Gene3D" id="2.10.110.10">
    <property type="entry name" value="Cysteine Rich Protein"/>
    <property type="match status" value="2"/>
</dbReference>
<dbReference type="SUPFAM" id="SSF57716">
    <property type="entry name" value="Glucocorticoid receptor-like (DNA-binding domain)"/>
    <property type="match status" value="4"/>
</dbReference>
<evidence type="ECO:0000259" key="5">
    <source>
        <dbReference type="PROSITE" id="PS50023"/>
    </source>
</evidence>
<evidence type="ECO:0000256" key="2">
    <source>
        <dbReference type="ARBA" id="ARBA00022833"/>
    </source>
</evidence>
<keyword evidence="1 4" id="KW-0479">Metal-binding</keyword>
<reference evidence="6" key="1">
    <citation type="submission" date="2023-02" db="EMBL/GenBank/DDBJ databases">
        <title>Genome of toxic invasive species Heracleum sosnowskyi carries increased number of genes despite the absence of recent whole-genome duplications.</title>
        <authorList>
            <person name="Schelkunov M."/>
            <person name="Shtratnikova V."/>
            <person name="Makarenko M."/>
            <person name="Klepikova A."/>
            <person name="Omelchenko D."/>
            <person name="Novikova G."/>
            <person name="Obukhova E."/>
            <person name="Bogdanov V."/>
            <person name="Penin A."/>
            <person name="Logacheva M."/>
        </authorList>
    </citation>
    <scope>NUCLEOTIDE SEQUENCE</scope>
    <source>
        <strain evidence="6">Hsosn_3</strain>
        <tissue evidence="6">Leaf</tissue>
    </source>
</reference>
<evidence type="ECO:0000256" key="1">
    <source>
        <dbReference type="ARBA" id="ARBA00022723"/>
    </source>
</evidence>
<organism evidence="6 7">
    <name type="scientific">Heracleum sosnowskyi</name>
    <dbReference type="NCBI Taxonomy" id="360622"/>
    <lineage>
        <taxon>Eukaryota</taxon>
        <taxon>Viridiplantae</taxon>
        <taxon>Streptophyta</taxon>
        <taxon>Embryophyta</taxon>
        <taxon>Tracheophyta</taxon>
        <taxon>Spermatophyta</taxon>
        <taxon>Magnoliopsida</taxon>
        <taxon>eudicotyledons</taxon>
        <taxon>Gunneridae</taxon>
        <taxon>Pentapetalae</taxon>
        <taxon>asterids</taxon>
        <taxon>campanulids</taxon>
        <taxon>Apiales</taxon>
        <taxon>Apiaceae</taxon>
        <taxon>Apioideae</taxon>
        <taxon>apioid superclade</taxon>
        <taxon>Tordylieae</taxon>
        <taxon>Tordyliinae</taxon>
        <taxon>Heracleum</taxon>
    </lineage>
</organism>
<reference evidence="6" key="2">
    <citation type="submission" date="2023-05" db="EMBL/GenBank/DDBJ databases">
        <authorList>
            <person name="Schelkunov M.I."/>
        </authorList>
    </citation>
    <scope>NUCLEOTIDE SEQUENCE</scope>
    <source>
        <strain evidence="6">Hsosn_3</strain>
        <tissue evidence="6">Leaf</tissue>
    </source>
</reference>
<dbReference type="FunFam" id="2.10.110.10:FF:000002">
    <property type="entry name" value="LIM domain and actin-binding 1"/>
    <property type="match status" value="2"/>
</dbReference>
<evidence type="ECO:0000313" key="7">
    <source>
        <dbReference type="Proteomes" id="UP001237642"/>
    </source>
</evidence>
<name>A0AAD8I1A2_9APIA</name>
<dbReference type="GO" id="GO:0051015">
    <property type="term" value="F:actin filament binding"/>
    <property type="evidence" value="ECO:0007669"/>
    <property type="project" value="UniProtKB-ARBA"/>
</dbReference>
<dbReference type="PANTHER" id="PTHR24206">
    <property type="entry name" value="OS06G0237300 PROTEIN"/>
    <property type="match status" value="1"/>
</dbReference>
<dbReference type="AlphaFoldDB" id="A0AAD8I1A2"/>
<gene>
    <name evidence="6" type="ORF">POM88_032420</name>
</gene>
<dbReference type="PROSITE" id="PS50023">
    <property type="entry name" value="LIM_DOMAIN_2"/>
    <property type="match status" value="2"/>
</dbReference>
<accession>A0AAD8I1A2</accession>
<comment type="caution">
    <text evidence="6">The sequence shown here is derived from an EMBL/GenBank/DDBJ whole genome shotgun (WGS) entry which is preliminary data.</text>
</comment>
<evidence type="ECO:0000313" key="6">
    <source>
        <dbReference type="EMBL" id="KAK1376227.1"/>
    </source>
</evidence>
<proteinExistence type="predicted"/>
<keyword evidence="2 4" id="KW-0862">Zinc</keyword>
<dbReference type="PROSITE" id="PS00478">
    <property type="entry name" value="LIM_DOMAIN_1"/>
    <property type="match status" value="1"/>
</dbReference>
<dbReference type="GO" id="GO:0051017">
    <property type="term" value="P:actin filament bundle assembly"/>
    <property type="evidence" value="ECO:0007669"/>
    <property type="project" value="UniProtKB-ARBA"/>
</dbReference>
<dbReference type="Proteomes" id="UP001237642">
    <property type="component" value="Unassembled WGS sequence"/>
</dbReference>
<evidence type="ECO:0000256" key="4">
    <source>
        <dbReference type="PROSITE-ProRule" id="PRU00125"/>
    </source>
</evidence>
<dbReference type="SMART" id="SM00132">
    <property type="entry name" value="LIM"/>
    <property type="match status" value="2"/>
</dbReference>
<dbReference type="InterPro" id="IPR001781">
    <property type="entry name" value="Znf_LIM"/>
</dbReference>
<feature type="domain" description="LIM zinc-binding" evidence="5">
    <location>
        <begin position="8"/>
        <end position="68"/>
    </location>
</feature>
<dbReference type="Pfam" id="PF00412">
    <property type="entry name" value="LIM"/>
    <property type="match status" value="2"/>
</dbReference>